<organism evidence="6 7">
    <name type="scientific">Parahalioglobus pacificus</name>
    <dbReference type="NCBI Taxonomy" id="930806"/>
    <lineage>
        <taxon>Bacteria</taxon>
        <taxon>Pseudomonadati</taxon>
        <taxon>Pseudomonadota</taxon>
        <taxon>Gammaproteobacteria</taxon>
        <taxon>Cellvibrionales</taxon>
        <taxon>Halieaceae</taxon>
        <taxon>Parahalioglobus</taxon>
    </lineage>
</organism>
<dbReference type="GO" id="GO:0000160">
    <property type="term" value="P:phosphorelay signal transduction system"/>
    <property type="evidence" value="ECO:0007669"/>
    <property type="project" value="InterPro"/>
</dbReference>
<dbReference type="PANTHER" id="PTHR45566">
    <property type="entry name" value="HTH-TYPE TRANSCRIPTIONAL REGULATOR YHJB-RELATED"/>
    <property type="match status" value="1"/>
</dbReference>
<proteinExistence type="predicted"/>
<sequence length="217" mass="22604">MQILLVDDHALFRQGLRFLLDDMDDRLSFQEADGLDAAVSAVRSSSGFDLVLMDFHMPGTSGLDALGQFLRAAPGSPVIVLSGEEDPSLIRQAIDAGASGFVPKSASPEVLIAALKLILAGGVYLPPSVLLSGSPGESPERGDEKADLLSERQTSVLLLAVQGKANKVIASELGIAEGTVKAHLSSAFKVLGVRNRTEALIAAAKFGLVPTVEASSL</sequence>
<dbReference type="CDD" id="cd06170">
    <property type="entry name" value="LuxR_C_like"/>
    <property type="match status" value="1"/>
</dbReference>
<dbReference type="AlphaFoldDB" id="A0A918XIC7"/>
<dbReference type="InterPro" id="IPR058245">
    <property type="entry name" value="NreC/VraR/RcsB-like_REC"/>
</dbReference>
<dbReference type="Pfam" id="PF00072">
    <property type="entry name" value="Response_reg"/>
    <property type="match status" value="1"/>
</dbReference>
<dbReference type="RefSeq" id="WP_189476902.1">
    <property type="nucleotide sequence ID" value="NZ_BMYM01000001.1"/>
</dbReference>
<dbReference type="GO" id="GO:0006355">
    <property type="term" value="P:regulation of DNA-templated transcription"/>
    <property type="evidence" value="ECO:0007669"/>
    <property type="project" value="InterPro"/>
</dbReference>
<dbReference type="InterPro" id="IPR016032">
    <property type="entry name" value="Sig_transdc_resp-reg_C-effctor"/>
</dbReference>
<dbReference type="PROSITE" id="PS50043">
    <property type="entry name" value="HTH_LUXR_2"/>
    <property type="match status" value="1"/>
</dbReference>
<evidence type="ECO:0000259" key="5">
    <source>
        <dbReference type="PROSITE" id="PS50110"/>
    </source>
</evidence>
<gene>
    <name evidence="6" type="ORF">GCM10007053_15750</name>
</gene>
<dbReference type="GO" id="GO:0003677">
    <property type="term" value="F:DNA binding"/>
    <property type="evidence" value="ECO:0007669"/>
    <property type="project" value="UniProtKB-KW"/>
</dbReference>
<evidence type="ECO:0000256" key="1">
    <source>
        <dbReference type="ARBA" id="ARBA00022553"/>
    </source>
</evidence>
<dbReference type="PROSITE" id="PS50110">
    <property type="entry name" value="RESPONSE_REGULATORY"/>
    <property type="match status" value="1"/>
</dbReference>
<dbReference type="SUPFAM" id="SSF52172">
    <property type="entry name" value="CheY-like"/>
    <property type="match status" value="1"/>
</dbReference>
<evidence type="ECO:0000313" key="7">
    <source>
        <dbReference type="Proteomes" id="UP000644693"/>
    </source>
</evidence>
<keyword evidence="7" id="KW-1185">Reference proteome</keyword>
<dbReference type="CDD" id="cd17535">
    <property type="entry name" value="REC_NarL-like"/>
    <property type="match status" value="1"/>
</dbReference>
<dbReference type="Pfam" id="PF00196">
    <property type="entry name" value="GerE"/>
    <property type="match status" value="1"/>
</dbReference>
<dbReference type="SUPFAM" id="SSF46894">
    <property type="entry name" value="C-terminal effector domain of the bipartite response regulators"/>
    <property type="match status" value="1"/>
</dbReference>
<dbReference type="InterPro" id="IPR011006">
    <property type="entry name" value="CheY-like_superfamily"/>
</dbReference>
<dbReference type="Gene3D" id="3.40.50.2300">
    <property type="match status" value="1"/>
</dbReference>
<name>A0A918XIC7_9GAMM</name>
<feature type="modified residue" description="4-aspartylphosphate" evidence="3">
    <location>
        <position position="54"/>
    </location>
</feature>
<evidence type="ECO:0000313" key="6">
    <source>
        <dbReference type="EMBL" id="GHD32054.1"/>
    </source>
</evidence>
<dbReference type="SMART" id="SM00421">
    <property type="entry name" value="HTH_LUXR"/>
    <property type="match status" value="1"/>
</dbReference>
<dbReference type="EMBL" id="BMYM01000001">
    <property type="protein sequence ID" value="GHD32054.1"/>
    <property type="molecule type" value="Genomic_DNA"/>
</dbReference>
<dbReference type="PRINTS" id="PR00038">
    <property type="entry name" value="HTHLUXR"/>
</dbReference>
<accession>A0A918XIC7</accession>
<dbReference type="InterPro" id="IPR001789">
    <property type="entry name" value="Sig_transdc_resp-reg_receiver"/>
</dbReference>
<comment type="caution">
    <text evidence="6">The sequence shown here is derived from an EMBL/GenBank/DDBJ whole genome shotgun (WGS) entry which is preliminary data.</text>
</comment>
<feature type="domain" description="HTH luxR-type" evidence="4">
    <location>
        <begin position="142"/>
        <end position="207"/>
    </location>
</feature>
<evidence type="ECO:0000256" key="3">
    <source>
        <dbReference type="PROSITE-ProRule" id="PRU00169"/>
    </source>
</evidence>
<keyword evidence="1 3" id="KW-0597">Phosphoprotein</keyword>
<dbReference type="PANTHER" id="PTHR45566:SF2">
    <property type="entry name" value="NARL SUBFAMILY"/>
    <property type="match status" value="1"/>
</dbReference>
<protein>
    <submittedName>
        <fullName evidence="6">DNA-binding response regulator</fullName>
    </submittedName>
</protein>
<dbReference type="Proteomes" id="UP000644693">
    <property type="component" value="Unassembled WGS sequence"/>
</dbReference>
<evidence type="ECO:0000256" key="2">
    <source>
        <dbReference type="ARBA" id="ARBA00023125"/>
    </source>
</evidence>
<dbReference type="InterPro" id="IPR051015">
    <property type="entry name" value="EvgA-like"/>
</dbReference>
<evidence type="ECO:0000259" key="4">
    <source>
        <dbReference type="PROSITE" id="PS50043"/>
    </source>
</evidence>
<reference evidence="6" key="2">
    <citation type="submission" date="2020-09" db="EMBL/GenBank/DDBJ databases">
        <authorList>
            <person name="Sun Q."/>
            <person name="Kim S."/>
        </authorList>
    </citation>
    <scope>NUCLEOTIDE SEQUENCE</scope>
    <source>
        <strain evidence="6">KCTC 23430</strain>
    </source>
</reference>
<dbReference type="SMART" id="SM00448">
    <property type="entry name" value="REC"/>
    <property type="match status" value="1"/>
</dbReference>
<reference evidence="6" key="1">
    <citation type="journal article" date="2014" name="Int. J. Syst. Evol. Microbiol.">
        <title>Complete genome sequence of Corynebacterium casei LMG S-19264T (=DSM 44701T), isolated from a smear-ripened cheese.</title>
        <authorList>
            <consortium name="US DOE Joint Genome Institute (JGI-PGF)"/>
            <person name="Walter F."/>
            <person name="Albersmeier A."/>
            <person name="Kalinowski J."/>
            <person name="Ruckert C."/>
        </authorList>
    </citation>
    <scope>NUCLEOTIDE SEQUENCE</scope>
    <source>
        <strain evidence="6">KCTC 23430</strain>
    </source>
</reference>
<dbReference type="InterPro" id="IPR000792">
    <property type="entry name" value="Tscrpt_reg_LuxR_C"/>
</dbReference>
<keyword evidence="2 6" id="KW-0238">DNA-binding</keyword>
<feature type="domain" description="Response regulatory" evidence="5">
    <location>
        <begin position="2"/>
        <end position="119"/>
    </location>
</feature>